<dbReference type="STRING" id="56110.Oscil6304_0393"/>
<name>K9TCI6_9CYAN</name>
<evidence type="ECO:0008006" key="3">
    <source>
        <dbReference type="Google" id="ProtNLM"/>
    </source>
</evidence>
<keyword evidence="2" id="KW-1185">Reference proteome</keyword>
<protein>
    <recommendedName>
        <fullName evidence="3">HEPN domain-containing protein</fullName>
    </recommendedName>
</protein>
<proteinExistence type="predicted"/>
<gene>
    <name evidence="1" type="ORF">Oscil6304_0393</name>
</gene>
<dbReference type="InParanoid" id="K9TCI6"/>
<accession>K9TCI6</accession>
<dbReference type="KEGG" id="oac:Oscil6304_0393"/>
<sequence length="132" mass="15575">MASEQSHREQAELNQQAAQDLRDTKPDWAVTMCFYSALHWVEFYAKTHGCDNLGQQYPGRSLHESRTQYVDDLARDLGNRALRKAYEELERTSKKSRYLQNINTNSREFFNKQKKEVNKSFENLRIITQLLS</sequence>
<dbReference type="EMBL" id="CP003607">
    <property type="protein sequence ID" value="AFY80143.1"/>
    <property type="molecule type" value="Genomic_DNA"/>
</dbReference>
<evidence type="ECO:0000313" key="2">
    <source>
        <dbReference type="Proteomes" id="UP000010367"/>
    </source>
</evidence>
<reference evidence="1 2" key="1">
    <citation type="submission" date="2012-06" db="EMBL/GenBank/DDBJ databases">
        <title>Finished chromosome of genome of Oscillatoria acuminata PCC 6304.</title>
        <authorList>
            <consortium name="US DOE Joint Genome Institute"/>
            <person name="Gugger M."/>
            <person name="Coursin T."/>
            <person name="Rippka R."/>
            <person name="Tandeau De Marsac N."/>
            <person name="Huntemann M."/>
            <person name="Wei C.-L."/>
            <person name="Han J."/>
            <person name="Detter J.C."/>
            <person name="Han C."/>
            <person name="Tapia R."/>
            <person name="Davenport K."/>
            <person name="Daligault H."/>
            <person name="Erkkila T."/>
            <person name="Gu W."/>
            <person name="Munk A.C.C."/>
            <person name="Teshima H."/>
            <person name="Xu Y."/>
            <person name="Chain P."/>
            <person name="Chen A."/>
            <person name="Krypides N."/>
            <person name="Mavromatis K."/>
            <person name="Markowitz V."/>
            <person name="Szeto E."/>
            <person name="Ivanova N."/>
            <person name="Mikhailova N."/>
            <person name="Ovchinnikova G."/>
            <person name="Pagani I."/>
            <person name="Pati A."/>
            <person name="Goodwin L."/>
            <person name="Peters L."/>
            <person name="Pitluck S."/>
            <person name="Woyke T."/>
            <person name="Kerfeld C."/>
        </authorList>
    </citation>
    <scope>NUCLEOTIDE SEQUENCE [LARGE SCALE GENOMIC DNA]</scope>
    <source>
        <strain evidence="1 2">PCC 6304</strain>
    </source>
</reference>
<organism evidence="1 2">
    <name type="scientific">Oscillatoria acuminata PCC 6304</name>
    <dbReference type="NCBI Taxonomy" id="56110"/>
    <lineage>
        <taxon>Bacteria</taxon>
        <taxon>Bacillati</taxon>
        <taxon>Cyanobacteriota</taxon>
        <taxon>Cyanophyceae</taxon>
        <taxon>Oscillatoriophycideae</taxon>
        <taxon>Oscillatoriales</taxon>
        <taxon>Oscillatoriaceae</taxon>
        <taxon>Oscillatoria</taxon>
    </lineage>
</organism>
<dbReference type="Proteomes" id="UP000010367">
    <property type="component" value="Chromosome"/>
</dbReference>
<evidence type="ECO:0000313" key="1">
    <source>
        <dbReference type="EMBL" id="AFY80143.1"/>
    </source>
</evidence>
<dbReference type="AlphaFoldDB" id="K9TCI6"/>
<dbReference type="HOGENOM" id="CLU_1914950_0_0_3"/>